<accession>Q9BII8</accession>
<feature type="chain" id="PRO_5012700611" description="Saposin B-type domain-containing protein" evidence="2">
    <location>
        <begin position="16"/>
        <end position="99"/>
    </location>
</feature>
<dbReference type="PROSITE" id="PS50015">
    <property type="entry name" value="SAP_B"/>
    <property type="match status" value="1"/>
</dbReference>
<dbReference type="EMBL" id="AF362767">
    <property type="protein sequence ID" value="AAK35218.1"/>
    <property type="molecule type" value="mRNA"/>
</dbReference>
<organism evidence="4">
    <name type="scientific">Paragonimus westermani</name>
    <dbReference type="NCBI Taxonomy" id="34504"/>
    <lineage>
        <taxon>Eukaryota</taxon>
        <taxon>Metazoa</taxon>
        <taxon>Spiralia</taxon>
        <taxon>Lophotrochozoa</taxon>
        <taxon>Platyhelminthes</taxon>
        <taxon>Trematoda</taxon>
        <taxon>Digenea</taxon>
        <taxon>Plagiorchiida</taxon>
        <taxon>Troglotremata</taxon>
        <taxon>Troglotrematidae</taxon>
        <taxon>Paragonimus</taxon>
    </lineage>
</organism>
<proteinExistence type="evidence at transcript level"/>
<keyword evidence="1" id="KW-1015">Disulfide bond</keyword>
<dbReference type="Pfam" id="PF05184">
    <property type="entry name" value="SapB_1"/>
    <property type="match status" value="1"/>
</dbReference>
<dbReference type="InterPro" id="IPR007856">
    <property type="entry name" value="SapB_1"/>
</dbReference>
<keyword evidence="2" id="KW-0732">Signal</keyword>
<evidence type="ECO:0000313" key="4">
    <source>
        <dbReference type="EMBL" id="AAK35218.1"/>
    </source>
</evidence>
<dbReference type="InterPro" id="IPR008139">
    <property type="entry name" value="SaposinB_dom"/>
</dbReference>
<dbReference type="Gene3D" id="1.10.225.10">
    <property type="entry name" value="Saposin-like"/>
    <property type="match status" value="1"/>
</dbReference>
<sequence length="99" mass="10883">FGTSLLVSLVSLVVAAPQIDIPDDNDKCDVCKQTVKTLQDGLKTGILQQLLENFLTKQCDSLGSFAKVCKKAISKGITFLSDQIQKREPEETCKKIHLC</sequence>
<evidence type="ECO:0000256" key="2">
    <source>
        <dbReference type="SAM" id="SignalP"/>
    </source>
</evidence>
<evidence type="ECO:0000259" key="3">
    <source>
        <dbReference type="PROSITE" id="PS50015"/>
    </source>
</evidence>
<dbReference type="GO" id="GO:0006629">
    <property type="term" value="P:lipid metabolic process"/>
    <property type="evidence" value="ECO:0007669"/>
    <property type="project" value="InterPro"/>
</dbReference>
<dbReference type="SMART" id="SM00741">
    <property type="entry name" value="SapB"/>
    <property type="match status" value="1"/>
</dbReference>
<dbReference type="AlphaFoldDB" id="Q9BII8"/>
<evidence type="ECO:0000256" key="1">
    <source>
        <dbReference type="ARBA" id="ARBA00023157"/>
    </source>
</evidence>
<protein>
    <recommendedName>
        <fullName evidence="3">Saposin B-type domain-containing protein</fullName>
    </recommendedName>
</protein>
<feature type="signal peptide" evidence="2">
    <location>
        <begin position="1"/>
        <end position="15"/>
    </location>
</feature>
<feature type="non-terminal residue" evidence="4">
    <location>
        <position position="1"/>
    </location>
</feature>
<feature type="domain" description="Saposin B-type" evidence="3">
    <location>
        <begin position="24"/>
        <end position="99"/>
    </location>
</feature>
<reference evidence="4" key="1">
    <citation type="submission" date="2001-03" db="EMBL/GenBank/DDBJ databases">
        <authorList>
            <person name="Ling J."/>
            <person name="Zhang Y."/>
            <person name="Zhang Z."/>
        </authorList>
    </citation>
    <scope>NUCLEOTIDE SEQUENCE</scope>
</reference>
<dbReference type="InterPro" id="IPR011001">
    <property type="entry name" value="Saposin-like"/>
</dbReference>
<name>Q9BII8_9TREM</name>
<dbReference type="SUPFAM" id="SSF47862">
    <property type="entry name" value="Saposin"/>
    <property type="match status" value="1"/>
</dbReference>